<gene>
    <name evidence="4" type="ORF">FM119_06320</name>
</gene>
<reference evidence="5" key="1">
    <citation type="submission" date="2017-02" db="EMBL/GenBank/DDBJ databases">
        <authorList>
            <person name="Dridi B."/>
        </authorList>
    </citation>
    <scope>NUCLEOTIDE SEQUENCE [LARGE SCALE GENOMIC DNA]</scope>
    <source>
        <strain evidence="5">EB411</strain>
    </source>
</reference>
<dbReference type="Gene3D" id="3.20.20.150">
    <property type="entry name" value="Divalent-metal-dependent TIM barrel enzymes"/>
    <property type="match status" value="1"/>
</dbReference>
<keyword evidence="1" id="KW-0119">Carbohydrate metabolism</keyword>
<dbReference type="AlphaFoldDB" id="A0A1R4JAG6"/>
<dbReference type="EMBL" id="FUKR01000036">
    <property type="protein sequence ID" value="SJN28979.1"/>
    <property type="molecule type" value="Genomic_DNA"/>
</dbReference>
<feature type="domain" description="Xylose isomerase-like TIM barrel" evidence="3">
    <location>
        <begin position="15"/>
        <end position="250"/>
    </location>
</feature>
<evidence type="ECO:0000259" key="3">
    <source>
        <dbReference type="Pfam" id="PF01261"/>
    </source>
</evidence>
<organism evidence="4 5">
    <name type="scientific">Mycetocola reblochoni REB411</name>
    <dbReference type="NCBI Taxonomy" id="1255698"/>
    <lineage>
        <taxon>Bacteria</taxon>
        <taxon>Bacillati</taxon>
        <taxon>Actinomycetota</taxon>
        <taxon>Actinomycetes</taxon>
        <taxon>Micrococcales</taxon>
        <taxon>Microbacteriaceae</taxon>
        <taxon>Mycetocola</taxon>
    </lineage>
</organism>
<dbReference type="InterPro" id="IPR036237">
    <property type="entry name" value="Xyl_isomerase-like_sf"/>
</dbReference>
<evidence type="ECO:0000313" key="4">
    <source>
        <dbReference type="EMBL" id="SJN28979.1"/>
    </source>
</evidence>
<dbReference type="Pfam" id="PF01261">
    <property type="entry name" value="AP_endonuc_2"/>
    <property type="match status" value="1"/>
</dbReference>
<feature type="region of interest" description="Disordered" evidence="2">
    <location>
        <begin position="255"/>
        <end position="292"/>
    </location>
</feature>
<keyword evidence="5" id="KW-1185">Reference proteome</keyword>
<name>A0A1R4JAG6_9MICO</name>
<dbReference type="SUPFAM" id="SSF51658">
    <property type="entry name" value="Xylose isomerase-like"/>
    <property type="match status" value="1"/>
</dbReference>
<dbReference type="PANTHER" id="PTHR12110:SF47">
    <property type="match status" value="1"/>
</dbReference>
<proteinExistence type="predicted"/>
<feature type="compositionally biased region" description="Basic and acidic residues" evidence="2">
    <location>
        <begin position="278"/>
        <end position="292"/>
    </location>
</feature>
<protein>
    <recommendedName>
        <fullName evidence="3">Xylose isomerase-like TIM barrel domain-containing protein</fullName>
    </recommendedName>
</protein>
<dbReference type="Proteomes" id="UP000196778">
    <property type="component" value="Unassembled WGS sequence"/>
</dbReference>
<evidence type="ECO:0000256" key="2">
    <source>
        <dbReference type="SAM" id="MobiDB-lite"/>
    </source>
</evidence>
<accession>A0A1R4JAG6</accession>
<sequence length="292" mass="32526">MSSSCVYPLGLERAFALAEDAGYDGIEVMVTNEDITRDAEAIRALSERHRMPVLSVHAPVLLLTHFVWGRDPAVKLRRSAELAAAIGAETVVVHPPFRWQRGYAQNFLTIVRETEQDSGVDIAVENMFPWAVRGRTMAAYSPGWSPEDMDCDHVTLDFSHASLSGLNSLELARRLGPRLQHIHLCDGSRSQDENRVFDEHLVPGHGAQPVAETLRFAVENGFAGHVVAEINTRGAKDDVERLMLLEETLQFARTHLGQNRTGTDHLRGHRHRSIRAHLTPDGHNDGEDQRDG</sequence>
<evidence type="ECO:0000313" key="5">
    <source>
        <dbReference type="Proteomes" id="UP000196778"/>
    </source>
</evidence>
<dbReference type="InterPro" id="IPR050312">
    <property type="entry name" value="IolE/XylAMocC-like"/>
</dbReference>
<dbReference type="PANTHER" id="PTHR12110">
    <property type="entry name" value="HYDROXYPYRUVATE ISOMERASE"/>
    <property type="match status" value="1"/>
</dbReference>
<evidence type="ECO:0000256" key="1">
    <source>
        <dbReference type="ARBA" id="ARBA00023277"/>
    </source>
</evidence>
<dbReference type="InterPro" id="IPR013022">
    <property type="entry name" value="Xyl_isomerase-like_TIM-brl"/>
</dbReference>